<dbReference type="OrthoDB" id="2602657at2759"/>
<dbReference type="AlphaFoldDB" id="A0A2A9NM77"/>
<name>A0A2A9NM77_9AGAR</name>
<dbReference type="Proteomes" id="UP000242287">
    <property type="component" value="Unassembled WGS sequence"/>
</dbReference>
<evidence type="ECO:0008006" key="3">
    <source>
        <dbReference type="Google" id="ProtNLM"/>
    </source>
</evidence>
<dbReference type="EMBL" id="KZ302030">
    <property type="protein sequence ID" value="PFH49421.1"/>
    <property type="molecule type" value="Genomic_DNA"/>
</dbReference>
<evidence type="ECO:0000313" key="1">
    <source>
        <dbReference type="EMBL" id="PFH49421.1"/>
    </source>
</evidence>
<accession>A0A2A9NM77</accession>
<keyword evidence="2" id="KW-1185">Reference proteome</keyword>
<sequence>MADCTCQTNCQTCGPTGTGCNCQKGKCVCAQCVNKAHTPNCTCKGSGDSCGCETSNKPCTC</sequence>
<reference evidence="1 2" key="1">
    <citation type="submission" date="2014-02" db="EMBL/GenBank/DDBJ databases">
        <title>Transposable element dynamics among asymbiotic and ectomycorrhizal Amanita fungi.</title>
        <authorList>
            <consortium name="DOE Joint Genome Institute"/>
            <person name="Hess J."/>
            <person name="Skrede I."/>
            <person name="Wolfe B."/>
            <person name="LaButti K."/>
            <person name="Ohm R.A."/>
            <person name="Grigoriev I.V."/>
            <person name="Pringle A."/>
        </authorList>
    </citation>
    <scope>NUCLEOTIDE SEQUENCE [LARGE SCALE GENOMIC DNA]</scope>
    <source>
        <strain evidence="1 2">SKay4041</strain>
    </source>
</reference>
<protein>
    <recommendedName>
        <fullName evidence="3">Metallothionein</fullName>
    </recommendedName>
</protein>
<gene>
    <name evidence="1" type="ORF">AMATHDRAFT_147725</name>
</gene>
<evidence type="ECO:0000313" key="2">
    <source>
        <dbReference type="Proteomes" id="UP000242287"/>
    </source>
</evidence>
<organism evidence="1 2">
    <name type="scientific">Amanita thiersii Skay4041</name>
    <dbReference type="NCBI Taxonomy" id="703135"/>
    <lineage>
        <taxon>Eukaryota</taxon>
        <taxon>Fungi</taxon>
        <taxon>Dikarya</taxon>
        <taxon>Basidiomycota</taxon>
        <taxon>Agaricomycotina</taxon>
        <taxon>Agaricomycetes</taxon>
        <taxon>Agaricomycetidae</taxon>
        <taxon>Agaricales</taxon>
        <taxon>Pluteineae</taxon>
        <taxon>Amanitaceae</taxon>
        <taxon>Amanita</taxon>
    </lineage>
</organism>
<proteinExistence type="predicted"/>